<keyword evidence="2" id="KW-1185">Reference proteome</keyword>
<protein>
    <submittedName>
        <fullName evidence="1">Uncharacterized protein</fullName>
    </submittedName>
</protein>
<accession>A0ACC1H741</accession>
<gene>
    <name evidence="1" type="ORF">EV182_007732</name>
</gene>
<reference evidence="1" key="1">
    <citation type="submission" date="2022-06" db="EMBL/GenBank/DDBJ databases">
        <title>Phylogenomic reconstructions and comparative analyses of Kickxellomycotina fungi.</title>
        <authorList>
            <person name="Reynolds N.K."/>
            <person name="Stajich J.E."/>
            <person name="Barry K."/>
            <person name="Grigoriev I.V."/>
            <person name="Crous P."/>
            <person name="Smith M.E."/>
        </authorList>
    </citation>
    <scope>NUCLEOTIDE SEQUENCE</scope>
    <source>
        <strain evidence="1">RSA 2271</strain>
    </source>
</reference>
<organism evidence="1 2">
    <name type="scientific">Spiromyces aspiralis</name>
    <dbReference type="NCBI Taxonomy" id="68401"/>
    <lineage>
        <taxon>Eukaryota</taxon>
        <taxon>Fungi</taxon>
        <taxon>Fungi incertae sedis</taxon>
        <taxon>Zoopagomycota</taxon>
        <taxon>Kickxellomycotina</taxon>
        <taxon>Kickxellomycetes</taxon>
        <taxon>Kickxellales</taxon>
        <taxon>Kickxellaceae</taxon>
        <taxon>Spiromyces</taxon>
    </lineage>
</organism>
<comment type="caution">
    <text evidence="1">The sequence shown here is derived from an EMBL/GenBank/DDBJ whole genome shotgun (WGS) entry which is preliminary data.</text>
</comment>
<evidence type="ECO:0000313" key="2">
    <source>
        <dbReference type="Proteomes" id="UP001145114"/>
    </source>
</evidence>
<sequence>MADTPQETVTSLDQLIRILSERFEANNERITALEGCLTERIDAYNVGHTRVESIAEPKTTPSVGIEHIRPDIRHAPLKFAAEPTTTPSVDVEHTRLESADEPTATPPADEPIATAPANIRNCATYHQAMPDDQRFDLAPNVAHPRTFDRIGHCQAAPNETNGKTRPPDQTYHEPDNADTVTESDEQASDGHSSDGHLNDERPSDKHATDGHPISRVTSEENISD</sequence>
<dbReference type="Proteomes" id="UP001145114">
    <property type="component" value="Unassembled WGS sequence"/>
</dbReference>
<name>A0ACC1H741_9FUNG</name>
<dbReference type="EMBL" id="JAMZIH010008840">
    <property type="protein sequence ID" value="KAJ1671254.1"/>
    <property type="molecule type" value="Genomic_DNA"/>
</dbReference>
<proteinExistence type="predicted"/>
<feature type="non-terminal residue" evidence="1">
    <location>
        <position position="224"/>
    </location>
</feature>
<evidence type="ECO:0000313" key="1">
    <source>
        <dbReference type="EMBL" id="KAJ1671254.1"/>
    </source>
</evidence>